<dbReference type="Pfam" id="PF14560">
    <property type="entry name" value="Ubiquitin_2"/>
    <property type="match status" value="1"/>
</dbReference>
<dbReference type="CDD" id="cd17044">
    <property type="entry name" value="Ubl_TBCE"/>
    <property type="match status" value="1"/>
</dbReference>
<comment type="caution">
    <text evidence="6">The sequence shown here is derived from an EMBL/GenBank/DDBJ whole genome shotgun (WGS) entry which is preliminary data.</text>
</comment>
<accession>A0A8T1WMZ4</accession>
<dbReference type="PANTHER" id="PTHR18849">
    <property type="entry name" value="LEUCINE RICH REPEAT PROTEIN"/>
    <property type="match status" value="1"/>
</dbReference>
<evidence type="ECO:0000256" key="1">
    <source>
        <dbReference type="ARBA" id="ARBA00004245"/>
    </source>
</evidence>
<evidence type="ECO:0000313" key="6">
    <source>
        <dbReference type="EMBL" id="KAG7395382.1"/>
    </source>
</evidence>
<evidence type="ECO:0000313" key="7">
    <source>
        <dbReference type="Proteomes" id="UP000693981"/>
    </source>
</evidence>
<reference evidence="6" key="1">
    <citation type="submission" date="2021-02" db="EMBL/GenBank/DDBJ databases">
        <authorList>
            <person name="Palmer J.M."/>
        </authorList>
    </citation>
    <scope>NUCLEOTIDE SEQUENCE</scope>
    <source>
        <strain evidence="6">SCRP23</strain>
    </source>
</reference>
<keyword evidence="4" id="KW-0206">Cytoskeleton</keyword>
<sequence>MTLLGIEWDIWGRGKNDGSVQLPGGERVVHFAGPPGRRQPGNGADLSYKCSFVKTSTFDKTAERSTLLQRLQERYCNDNSSVNSAPGGVDVVVTGGVGTTLGSEKPIEFVGAKKLSTQQTLQTIEKISLSGCQITGLGSVEGSEGLKTLAPNLTELDLSRNLLSSWSGILAIVRELPLLETLILSGNRFTATAEALDDSDVFTNVKVLVLNQTLLPWGEAVKLVTRHFPRLEELHLVGNEYEDDQLTECDTAKGSWMETLSVLDLSLNRLSSWKRMLQTIGGMFANLNQLFLNDNRFVTLVTGNAEPVIALQKLTALSLSGNLVNSWTSIDALNAFPHLDTLRFSKNPLIEQMSLGETRMLVVARTDNIAVFNASVVRAKERREAEQLYLKRILHELAVVGECNGERGRVLAAHPRYSRLREMYPEISIDQSGGANGSNSAAGPRKLASSLIKVKIIPMSMQATSFDPLVKKIPQQMKVSQLKLLIETKFGVEVPAQVLSFRTDSRSMPMLLDDDNAEVSYYGIQDESEVLVNDNE</sequence>
<gene>
    <name evidence="6" type="ORF">PHYBOEH_003892</name>
</gene>
<dbReference type="AlphaFoldDB" id="A0A8T1WMZ4"/>
<evidence type="ECO:0000256" key="2">
    <source>
        <dbReference type="ARBA" id="ARBA00022614"/>
    </source>
</evidence>
<dbReference type="InterPro" id="IPR000626">
    <property type="entry name" value="Ubiquitin-like_dom"/>
</dbReference>
<name>A0A8T1WMZ4_9STRA</name>
<dbReference type="GO" id="GO:0005856">
    <property type="term" value="C:cytoskeleton"/>
    <property type="evidence" value="ECO:0007669"/>
    <property type="project" value="UniProtKB-SubCell"/>
</dbReference>
<dbReference type="Proteomes" id="UP000693981">
    <property type="component" value="Unassembled WGS sequence"/>
</dbReference>
<feature type="domain" description="Ubiquitin-like" evidence="5">
    <location>
        <begin position="454"/>
        <end position="536"/>
    </location>
</feature>
<protein>
    <recommendedName>
        <fullName evidence="5">Ubiquitin-like domain-containing protein</fullName>
    </recommendedName>
</protein>
<dbReference type="GO" id="GO:0007010">
    <property type="term" value="P:cytoskeleton organization"/>
    <property type="evidence" value="ECO:0007669"/>
    <property type="project" value="TreeGrafter"/>
</dbReference>
<keyword evidence="2" id="KW-0433">Leucine-rich repeat</keyword>
<dbReference type="Pfam" id="PF14580">
    <property type="entry name" value="LRR_9"/>
    <property type="match status" value="1"/>
</dbReference>
<proteinExistence type="predicted"/>
<evidence type="ECO:0000256" key="4">
    <source>
        <dbReference type="ARBA" id="ARBA00023212"/>
    </source>
</evidence>
<dbReference type="InterPro" id="IPR001611">
    <property type="entry name" value="Leu-rich_rpt"/>
</dbReference>
<dbReference type="OrthoDB" id="5273213at2759"/>
<keyword evidence="4" id="KW-0963">Cytoplasm</keyword>
<keyword evidence="7" id="KW-1185">Reference proteome</keyword>
<evidence type="ECO:0000256" key="3">
    <source>
        <dbReference type="ARBA" id="ARBA00022737"/>
    </source>
</evidence>
<dbReference type="PROSITE" id="PS50053">
    <property type="entry name" value="UBIQUITIN_2"/>
    <property type="match status" value="1"/>
</dbReference>
<comment type="subcellular location">
    <subcellularLocation>
        <location evidence="1">Cytoplasm</location>
        <location evidence="1">Cytoskeleton</location>
    </subcellularLocation>
</comment>
<dbReference type="InterPro" id="IPR044079">
    <property type="entry name" value="Ubl_TBCE"/>
</dbReference>
<keyword evidence="3" id="KW-0677">Repeat</keyword>
<evidence type="ECO:0000259" key="5">
    <source>
        <dbReference type="PROSITE" id="PS50053"/>
    </source>
</evidence>
<dbReference type="PROSITE" id="PS51450">
    <property type="entry name" value="LRR"/>
    <property type="match status" value="1"/>
</dbReference>
<dbReference type="PANTHER" id="PTHR18849:SF0">
    <property type="entry name" value="CILIA- AND FLAGELLA-ASSOCIATED PROTEIN 410-RELATED"/>
    <property type="match status" value="1"/>
</dbReference>
<organism evidence="6 7">
    <name type="scientific">Phytophthora boehmeriae</name>
    <dbReference type="NCBI Taxonomy" id="109152"/>
    <lineage>
        <taxon>Eukaryota</taxon>
        <taxon>Sar</taxon>
        <taxon>Stramenopiles</taxon>
        <taxon>Oomycota</taxon>
        <taxon>Peronosporomycetes</taxon>
        <taxon>Peronosporales</taxon>
        <taxon>Peronosporaceae</taxon>
        <taxon>Phytophthora</taxon>
    </lineage>
</organism>
<dbReference type="EMBL" id="JAGDFL010000210">
    <property type="protein sequence ID" value="KAG7395382.1"/>
    <property type="molecule type" value="Genomic_DNA"/>
</dbReference>